<accession>A0A9Q0HRT8</accession>
<feature type="transmembrane region" description="Helical" evidence="6">
    <location>
        <begin position="370"/>
        <end position="390"/>
    </location>
</feature>
<feature type="transmembrane region" description="Helical" evidence="6">
    <location>
        <begin position="200"/>
        <end position="219"/>
    </location>
</feature>
<gene>
    <name evidence="8" type="ORF">LUZ63_004673</name>
</gene>
<evidence type="ECO:0000313" key="9">
    <source>
        <dbReference type="Proteomes" id="UP001151287"/>
    </source>
</evidence>
<dbReference type="Proteomes" id="UP001151287">
    <property type="component" value="Unassembled WGS sequence"/>
</dbReference>
<evidence type="ECO:0000313" key="8">
    <source>
        <dbReference type="EMBL" id="KAJ1696161.1"/>
    </source>
</evidence>
<feature type="domain" description="Amino acid transporter transmembrane" evidence="7">
    <location>
        <begin position="12"/>
        <end position="392"/>
    </location>
</feature>
<name>A0A9Q0HRT8_9POAL</name>
<dbReference type="Pfam" id="PF01490">
    <property type="entry name" value="Aa_trans"/>
    <property type="match status" value="1"/>
</dbReference>
<dbReference type="GO" id="GO:0005774">
    <property type="term" value="C:vacuolar membrane"/>
    <property type="evidence" value="ECO:0007669"/>
    <property type="project" value="TreeGrafter"/>
</dbReference>
<evidence type="ECO:0000256" key="1">
    <source>
        <dbReference type="ARBA" id="ARBA00004141"/>
    </source>
</evidence>
<keyword evidence="4 6" id="KW-1133">Transmembrane helix</keyword>
<feature type="transmembrane region" description="Helical" evidence="6">
    <location>
        <begin position="275"/>
        <end position="296"/>
    </location>
</feature>
<evidence type="ECO:0000259" key="7">
    <source>
        <dbReference type="Pfam" id="PF01490"/>
    </source>
</evidence>
<dbReference type="InterPro" id="IPR013057">
    <property type="entry name" value="AA_transpt_TM"/>
</dbReference>
<feature type="transmembrane region" description="Helical" evidence="6">
    <location>
        <begin position="44"/>
        <end position="63"/>
    </location>
</feature>
<keyword evidence="5 6" id="KW-0472">Membrane</keyword>
<dbReference type="GO" id="GO:0015179">
    <property type="term" value="F:L-amino acid transmembrane transporter activity"/>
    <property type="evidence" value="ECO:0007669"/>
    <property type="project" value="TreeGrafter"/>
</dbReference>
<feature type="transmembrane region" description="Helical" evidence="6">
    <location>
        <begin position="20"/>
        <end position="38"/>
    </location>
</feature>
<feature type="transmembrane region" description="Helical" evidence="6">
    <location>
        <begin position="231"/>
        <end position="255"/>
    </location>
</feature>
<keyword evidence="3" id="KW-0029">Amino-acid transport</keyword>
<dbReference type="EMBL" id="JAMQYH010000002">
    <property type="protein sequence ID" value="KAJ1696161.1"/>
    <property type="molecule type" value="Genomic_DNA"/>
</dbReference>
<reference evidence="8" key="1">
    <citation type="journal article" date="2022" name="Cell">
        <title>Repeat-based holocentromeres influence genome architecture and karyotype evolution.</title>
        <authorList>
            <person name="Hofstatter P.G."/>
            <person name="Thangavel G."/>
            <person name="Lux T."/>
            <person name="Neumann P."/>
            <person name="Vondrak T."/>
            <person name="Novak P."/>
            <person name="Zhang M."/>
            <person name="Costa L."/>
            <person name="Castellani M."/>
            <person name="Scott A."/>
            <person name="Toegelov H."/>
            <person name="Fuchs J."/>
            <person name="Mata-Sucre Y."/>
            <person name="Dias Y."/>
            <person name="Vanzela A.L.L."/>
            <person name="Huettel B."/>
            <person name="Almeida C.C.S."/>
            <person name="Simkova H."/>
            <person name="Souza G."/>
            <person name="Pedrosa-Harand A."/>
            <person name="Macas J."/>
            <person name="Mayer K.F.X."/>
            <person name="Houben A."/>
            <person name="Marques A."/>
        </authorList>
    </citation>
    <scope>NUCLEOTIDE SEQUENCE</scope>
    <source>
        <strain evidence="8">RhyBre1mFocal</strain>
    </source>
</reference>
<evidence type="ECO:0000256" key="3">
    <source>
        <dbReference type="ARBA" id="ARBA00022970"/>
    </source>
</evidence>
<dbReference type="PANTHER" id="PTHR22950">
    <property type="entry name" value="AMINO ACID TRANSPORTER"/>
    <property type="match status" value="1"/>
</dbReference>
<evidence type="ECO:0000256" key="6">
    <source>
        <dbReference type="SAM" id="Phobius"/>
    </source>
</evidence>
<comment type="caution">
    <text evidence="8">The sequence shown here is derived from an EMBL/GenBank/DDBJ whole genome shotgun (WGS) entry which is preliminary data.</text>
</comment>
<dbReference type="AlphaFoldDB" id="A0A9Q0HRT8"/>
<feature type="transmembrane region" description="Helical" evidence="6">
    <location>
        <begin position="157"/>
        <end position="180"/>
    </location>
</feature>
<comment type="subcellular location">
    <subcellularLocation>
        <location evidence="1">Membrane</location>
        <topology evidence="1">Multi-pass membrane protein</topology>
    </subcellularLocation>
</comment>
<evidence type="ECO:0000256" key="2">
    <source>
        <dbReference type="ARBA" id="ARBA00022692"/>
    </source>
</evidence>
<protein>
    <recommendedName>
        <fullName evidence="7">Amino acid transporter transmembrane domain-containing protein</fullName>
    </recommendedName>
</protein>
<dbReference type="OrthoDB" id="655540at2759"/>
<keyword evidence="3" id="KW-0813">Transport</keyword>
<keyword evidence="2 6" id="KW-0812">Transmembrane</keyword>
<feature type="transmembrane region" description="Helical" evidence="6">
    <location>
        <begin position="90"/>
        <end position="109"/>
    </location>
</feature>
<keyword evidence="9" id="KW-1185">Reference proteome</keyword>
<feature type="transmembrane region" description="Helical" evidence="6">
    <location>
        <begin position="129"/>
        <end position="150"/>
    </location>
</feature>
<feature type="transmembrane region" description="Helical" evidence="6">
    <location>
        <begin position="336"/>
        <end position="358"/>
    </location>
</feature>
<organism evidence="8 9">
    <name type="scientific">Rhynchospora breviuscula</name>
    <dbReference type="NCBI Taxonomy" id="2022672"/>
    <lineage>
        <taxon>Eukaryota</taxon>
        <taxon>Viridiplantae</taxon>
        <taxon>Streptophyta</taxon>
        <taxon>Embryophyta</taxon>
        <taxon>Tracheophyta</taxon>
        <taxon>Spermatophyta</taxon>
        <taxon>Magnoliopsida</taxon>
        <taxon>Liliopsida</taxon>
        <taxon>Poales</taxon>
        <taxon>Cyperaceae</taxon>
        <taxon>Cyperoideae</taxon>
        <taxon>Rhynchosporeae</taxon>
        <taxon>Rhynchospora</taxon>
    </lineage>
</organism>
<evidence type="ECO:0000256" key="4">
    <source>
        <dbReference type="ARBA" id="ARBA00022989"/>
    </source>
</evidence>
<dbReference type="PANTHER" id="PTHR22950:SF698">
    <property type="entry name" value="AMINO ACID TRANSPORTER TRANSMEMBRANE DOMAIN-CONTAINING PROTEIN"/>
    <property type="match status" value="1"/>
</dbReference>
<evidence type="ECO:0000256" key="5">
    <source>
        <dbReference type="ARBA" id="ARBA00023136"/>
    </source>
</evidence>
<sequence length="400" mass="43777">MDHMPNSPQKSGTTFFRTCFNGVNALSGVGILSIPYALAQGGWVSLVLLLLLAVICYYTGLLLQKCMDSNSLVKTYPDIGELAFGQKGRIIVATAMYLELYFAAINFLILEGDNMEKLFQKTEFNIAGLKIGGKQGFVLITSLIVLPTTWLRSLSMLAYMALGGVLASLILMVAVLWAAMFNGVGFHAEGIAFNWKGIPTAASLYAFCFSGHSVFPTIYNSMQNPSKFSKVLLYCFAVCTLNYAFMAIVGYLMYGQDIKSQITLNLPNGKLSTNIAIYTTLINPLMKYALIVMPISNAIEEWFQFSKFRLFSILIRTILVISTTVVALSVPFFAEVVALTGSLLSSTATMVLPCLCYLKITKTYKTLGFHLIACVVIVVIGVLIAIFGTYSSLRNIAESL</sequence>
<proteinExistence type="predicted"/>
<feature type="transmembrane region" description="Helical" evidence="6">
    <location>
        <begin position="308"/>
        <end position="330"/>
    </location>
</feature>